<evidence type="ECO:0000259" key="6">
    <source>
        <dbReference type="PROSITE" id="PS51078"/>
    </source>
</evidence>
<keyword evidence="4" id="KW-0812">Transmembrane</keyword>
<dbReference type="PANTHER" id="PTHR30136">
    <property type="entry name" value="HELIX-TURN-HELIX TRANSCRIPTIONAL REGULATOR, ICLR FAMILY"/>
    <property type="match status" value="1"/>
</dbReference>
<keyword evidence="1" id="KW-0805">Transcription regulation</keyword>
<dbReference type="InterPro" id="IPR014757">
    <property type="entry name" value="Tscrpt_reg_IclR_C"/>
</dbReference>
<gene>
    <name evidence="7" type="ORF">ACFPRA_00110</name>
</gene>
<keyword evidence="3" id="KW-0804">Transcription</keyword>
<dbReference type="Pfam" id="PF01614">
    <property type="entry name" value="IclR_C"/>
    <property type="match status" value="1"/>
</dbReference>
<proteinExistence type="predicted"/>
<dbReference type="InterPro" id="IPR050707">
    <property type="entry name" value="HTH_MetabolicPath_Reg"/>
</dbReference>
<sequence length="256" mass="28694">MDKYLITTVQNAITILRLFTKEQPEWNLSDISRAIDLSTSSTNRLLTTLVEHGYLQKNKKTKRYSLGFSILTLSGIIKTTMIIHREARPIMENLVQQLGHSVHLGILEGIDIVYLEKLETPHPVRLNSHIGKKNPAYCTGCGKIILAFQQKDAFKSTLAQIEAIGFQSFGKNTVKNSDELSVHLDKIRRQGYSVCVNEFHQGVSIGAPIYDYSGQVVAAVSVTGWESQIHVQDIPYLTGHVVEASKKISNRLGHYF</sequence>
<dbReference type="Gene3D" id="1.10.10.10">
    <property type="entry name" value="Winged helix-like DNA-binding domain superfamily/Winged helix DNA-binding domain"/>
    <property type="match status" value="1"/>
</dbReference>
<keyword evidence="4" id="KW-0472">Membrane</keyword>
<feature type="domain" description="HTH iclR-type" evidence="5">
    <location>
        <begin position="6"/>
        <end position="68"/>
    </location>
</feature>
<evidence type="ECO:0000256" key="3">
    <source>
        <dbReference type="ARBA" id="ARBA00023163"/>
    </source>
</evidence>
<organism evidence="7 8">
    <name type="scientific">Sporosarcina soli</name>
    <dbReference type="NCBI Taxonomy" id="334736"/>
    <lineage>
        <taxon>Bacteria</taxon>
        <taxon>Bacillati</taxon>
        <taxon>Bacillota</taxon>
        <taxon>Bacilli</taxon>
        <taxon>Bacillales</taxon>
        <taxon>Caryophanaceae</taxon>
        <taxon>Sporosarcina</taxon>
    </lineage>
</organism>
<reference evidence="8" key="1">
    <citation type="journal article" date="2019" name="Int. J. Syst. Evol. Microbiol.">
        <title>The Global Catalogue of Microorganisms (GCM) 10K type strain sequencing project: providing services to taxonomists for standard genome sequencing and annotation.</title>
        <authorList>
            <consortium name="The Broad Institute Genomics Platform"/>
            <consortium name="The Broad Institute Genome Sequencing Center for Infectious Disease"/>
            <person name="Wu L."/>
            <person name="Ma J."/>
        </authorList>
    </citation>
    <scope>NUCLEOTIDE SEQUENCE [LARGE SCALE GENOMIC DNA]</scope>
    <source>
        <strain evidence="8">CGMCC 4.1434</strain>
    </source>
</reference>
<dbReference type="SMART" id="SM00346">
    <property type="entry name" value="HTH_ICLR"/>
    <property type="match status" value="1"/>
</dbReference>
<dbReference type="PROSITE" id="PS51078">
    <property type="entry name" value="ICLR_ED"/>
    <property type="match status" value="1"/>
</dbReference>
<dbReference type="InterPro" id="IPR036388">
    <property type="entry name" value="WH-like_DNA-bd_sf"/>
</dbReference>
<dbReference type="SUPFAM" id="SSF55781">
    <property type="entry name" value="GAF domain-like"/>
    <property type="match status" value="1"/>
</dbReference>
<feature type="domain" description="IclR-ED" evidence="6">
    <location>
        <begin position="69"/>
        <end position="254"/>
    </location>
</feature>
<accession>A0ABW0TEH3</accession>
<evidence type="ECO:0000256" key="2">
    <source>
        <dbReference type="ARBA" id="ARBA00023125"/>
    </source>
</evidence>
<name>A0ABW0TEH3_9BACL</name>
<dbReference type="Gene3D" id="3.30.450.40">
    <property type="match status" value="1"/>
</dbReference>
<dbReference type="PANTHER" id="PTHR30136:SF35">
    <property type="entry name" value="HTH-TYPE TRANSCRIPTIONAL REGULATOR RV1719"/>
    <property type="match status" value="1"/>
</dbReference>
<dbReference type="EMBL" id="JBHSNO010000001">
    <property type="protein sequence ID" value="MFC5587310.1"/>
    <property type="molecule type" value="Genomic_DNA"/>
</dbReference>
<keyword evidence="4" id="KW-1133">Transmembrane helix</keyword>
<dbReference type="SUPFAM" id="SSF46785">
    <property type="entry name" value="Winged helix' DNA-binding domain"/>
    <property type="match status" value="1"/>
</dbReference>
<evidence type="ECO:0000313" key="8">
    <source>
        <dbReference type="Proteomes" id="UP001596109"/>
    </source>
</evidence>
<evidence type="ECO:0000259" key="5">
    <source>
        <dbReference type="PROSITE" id="PS51077"/>
    </source>
</evidence>
<keyword evidence="8" id="KW-1185">Reference proteome</keyword>
<dbReference type="InterPro" id="IPR029016">
    <property type="entry name" value="GAF-like_dom_sf"/>
</dbReference>
<dbReference type="Pfam" id="PF09339">
    <property type="entry name" value="HTH_IclR"/>
    <property type="match status" value="1"/>
</dbReference>
<feature type="transmembrane region" description="Helical" evidence="4">
    <location>
        <begin position="64"/>
        <end position="83"/>
    </location>
</feature>
<dbReference type="RefSeq" id="WP_381429210.1">
    <property type="nucleotide sequence ID" value="NZ_JBHSNO010000001.1"/>
</dbReference>
<dbReference type="Proteomes" id="UP001596109">
    <property type="component" value="Unassembled WGS sequence"/>
</dbReference>
<dbReference type="InterPro" id="IPR036390">
    <property type="entry name" value="WH_DNA-bd_sf"/>
</dbReference>
<dbReference type="InterPro" id="IPR005471">
    <property type="entry name" value="Tscrpt_reg_IclR_N"/>
</dbReference>
<protein>
    <submittedName>
        <fullName evidence="7">IclR family transcriptional regulator</fullName>
    </submittedName>
</protein>
<evidence type="ECO:0000256" key="4">
    <source>
        <dbReference type="SAM" id="Phobius"/>
    </source>
</evidence>
<evidence type="ECO:0000256" key="1">
    <source>
        <dbReference type="ARBA" id="ARBA00023015"/>
    </source>
</evidence>
<dbReference type="PROSITE" id="PS51077">
    <property type="entry name" value="HTH_ICLR"/>
    <property type="match status" value="1"/>
</dbReference>
<comment type="caution">
    <text evidence="7">The sequence shown here is derived from an EMBL/GenBank/DDBJ whole genome shotgun (WGS) entry which is preliminary data.</text>
</comment>
<evidence type="ECO:0000313" key="7">
    <source>
        <dbReference type="EMBL" id="MFC5587310.1"/>
    </source>
</evidence>
<keyword evidence="2" id="KW-0238">DNA-binding</keyword>